<proteinExistence type="predicted"/>
<name>A0A8J2XKP2_9MICO</name>
<evidence type="ECO:0000313" key="3">
    <source>
        <dbReference type="Proteomes" id="UP000616114"/>
    </source>
</evidence>
<dbReference type="RefSeq" id="WP_188550563.1">
    <property type="nucleotide sequence ID" value="NZ_BMFY01000006.1"/>
</dbReference>
<reference evidence="2" key="1">
    <citation type="journal article" date="2014" name="Int. J. Syst. Evol. Microbiol.">
        <title>Complete genome sequence of Corynebacterium casei LMG S-19264T (=DSM 44701T), isolated from a smear-ripened cheese.</title>
        <authorList>
            <consortium name="US DOE Joint Genome Institute (JGI-PGF)"/>
            <person name="Walter F."/>
            <person name="Albersmeier A."/>
            <person name="Kalinowski J."/>
            <person name="Ruckert C."/>
        </authorList>
    </citation>
    <scope>NUCLEOTIDE SEQUENCE</scope>
    <source>
        <strain evidence="2">CGMCC 1.12785</strain>
    </source>
</reference>
<accession>A0A8J2XKP2</accession>
<dbReference type="EMBL" id="BMFY01000006">
    <property type="protein sequence ID" value="GGA15191.1"/>
    <property type="molecule type" value="Genomic_DNA"/>
</dbReference>
<evidence type="ECO:0000313" key="2">
    <source>
        <dbReference type="EMBL" id="GGA15191.1"/>
    </source>
</evidence>
<dbReference type="Proteomes" id="UP000616114">
    <property type="component" value="Unassembled WGS sequence"/>
</dbReference>
<reference evidence="2" key="2">
    <citation type="submission" date="2020-09" db="EMBL/GenBank/DDBJ databases">
        <authorList>
            <person name="Sun Q."/>
            <person name="Zhou Y."/>
        </authorList>
    </citation>
    <scope>NUCLEOTIDE SEQUENCE</scope>
    <source>
        <strain evidence="2">CGMCC 1.12785</strain>
    </source>
</reference>
<protein>
    <submittedName>
        <fullName evidence="2">Uncharacterized protein</fullName>
    </submittedName>
</protein>
<keyword evidence="1" id="KW-0472">Membrane</keyword>
<evidence type="ECO:0000256" key="1">
    <source>
        <dbReference type="SAM" id="Phobius"/>
    </source>
</evidence>
<sequence>MPAGTHVPGPELPGGNPLTGPLALLPPMTFNGWWAALALLLLLAAVLLAAVPLLGRLRPAQDERHAPVPPVPAPRRHPLARIDRLEHDWRTARIPPREAAQHLSALVRAEAAAHLGAPADRLTLAELNASPRTRPVAGIIGDLYRLEFSGEAWSTVHPDGTADLQRAFEASRRAVARWT</sequence>
<comment type="caution">
    <text evidence="2">The sequence shown here is derived from an EMBL/GenBank/DDBJ whole genome shotgun (WGS) entry which is preliminary data.</text>
</comment>
<feature type="transmembrane region" description="Helical" evidence="1">
    <location>
        <begin position="33"/>
        <end position="54"/>
    </location>
</feature>
<keyword evidence="1" id="KW-1133">Transmembrane helix</keyword>
<keyword evidence="1" id="KW-0812">Transmembrane</keyword>
<dbReference type="AlphaFoldDB" id="A0A8J2XKP2"/>
<organism evidence="2 3">
    <name type="scientific">Sediminivirga luteola</name>
    <dbReference type="NCBI Taxonomy" id="1774748"/>
    <lineage>
        <taxon>Bacteria</taxon>
        <taxon>Bacillati</taxon>
        <taxon>Actinomycetota</taxon>
        <taxon>Actinomycetes</taxon>
        <taxon>Micrococcales</taxon>
        <taxon>Brevibacteriaceae</taxon>
        <taxon>Sediminivirga</taxon>
    </lineage>
</organism>
<keyword evidence="3" id="KW-1185">Reference proteome</keyword>
<gene>
    <name evidence="2" type="ORF">GCM10011333_17810</name>
</gene>